<accession>M0A6U2</accession>
<dbReference type="AlphaFoldDB" id="M0A6U2"/>
<dbReference type="PATRIC" id="fig|1227492.4.peg.4029"/>
<evidence type="ECO:0000256" key="1">
    <source>
        <dbReference type="SAM" id="MobiDB-lite"/>
    </source>
</evidence>
<feature type="compositionally biased region" description="Acidic residues" evidence="1">
    <location>
        <begin position="117"/>
        <end position="129"/>
    </location>
</feature>
<gene>
    <name evidence="3" type="ORF">C482_20226</name>
</gene>
<name>M0A6U2_9EURY</name>
<evidence type="ECO:0000313" key="4">
    <source>
        <dbReference type="Proteomes" id="UP000011693"/>
    </source>
</evidence>
<proteinExistence type="predicted"/>
<dbReference type="RefSeq" id="WP_006169581.1">
    <property type="nucleotide sequence ID" value="NZ_AOIN01000100.1"/>
</dbReference>
<feature type="transmembrane region" description="Helical" evidence="2">
    <location>
        <begin position="528"/>
        <end position="551"/>
    </location>
</feature>
<dbReference type="EMBL" id="AOIN01000100">
    <property type="protein sequence ID" value="ELY93038.1"/>
    <property type="molecule type" value="Genomic_DNA"/>
</dbReference>
<feature type="region of interest" description="Disordered" evidence="1">
    <location>
        <begin position="1"/>
        <end position="67"/>
    </location>
</feature>
<keyword evidence="2" id="KW-0472">Membrane</keyword>
<sequence>MATTGAIGGAVPSTTAADSLPTETDGDSVSMLVASLSSTAFQETDDENETVRHQNPDTYSEDDGDDELDQWLSSWLTGQLEESAIEISEGQYETANEYIDDEFEDRLGQYVAVAGETDGDESEAYEEAQQDQQNLSDSVAEYEETQDKYEAAREDGDDERARELARELGELSEEIGDLSQSIQSHYDVIAEATGTDLTTAIAAVEATNQSIQTDQEQIREAEFDETTIRITAVESTTVSFTTPLTATGEIETADGTPVADEPIRLNVGNQLLETETDDSGEFEFDYRPISIPAGETDLTVNYLPDSGSPYFGSETSIGIDVEQVEPTLTITSVDPETVAYNDTLGLEAELRAGEQEIDDVPLTVTLGEQDLGVASLNADDLVFDGAGTVPAAVPSGEQNLTVSLPFEARALESVTSETTITVTETETELSVAATQSKTNEDELNVTGDFTAAGSGVEGQSIQIAIDGTSFETVTTEGSGEFETTIAVPEDATGELEVTAVYSGDGTNLASAEATTAVSLPSASSSSSWLWLAGGGVLFVGIIGVGGGLYWYRSQQPAESPPSHRRDESPDIEEPTPSVDSEPAAESGSSLVQPLFSEATDRLDEGDTEGAVQTCYAAVRQSLESELDSAQATGYTYWEFYRLFESETDTSAITDSLRTVTQGYEQATFDVSGVSKHEAETILEHARNLCQKAESVPHN</sequence>
<evidence type="ECO:0000313" key="3">
    <source>
        <dbReference type="EMBL" id="ELY93038.1"/>
    </source>
</evidence>
<keyword evidence="2" id="KW-1133">Transmembrane helix</keyword>
<feature type="region of interest" description="Disordered" evidence="1">
    <location>
        <begin position="117"/>
        <end position="136"/>
    </location>
</feature>
<protein>
    <recommendedName>
        <fullName evidence="5">DUF4129 domain-containing protein</fullName>
    </recommendedName>
</protein>
<evidence type="ECO:0000256" key="2">
    <source>
        <dbReference type="SAM" id="Phobius"/>
    </source>
</evidence>
<comment type="caution">
    <text evidence="3">The sequence shown here is derived from an EMBL/GenBank/DDBJ whole genome shotgun (WGS) entry which is preliminary data.</text>
</comment>
<keyword evidence="4" id="KW-1185">Reference proteome</keyword>
<dbReference type="Proteomes" id="UP000011693">
    <property type="component" value="Unassembled WGS sequence"/>
</dbReference>
<keyword evidence="2" id="KW-0812">Transmembrane</keyword>
<feature type="region of interest" description="Disordered" evidence="1">
    <location>
        <begin position="554"/>
        <end position="589"/>
    </location>
</feature>
<reference evidence="3 4" key="1">
    <citation type="journal article" date="2014" name="PLoS Genet.">
        <title>Phylogenetically driven sequencing of extremely halophilic archaea reveals strategies for static and dynamic osmo-response.</title>
        <authorList>
            <person name="Becker E.A."/>
            <person name="Seitzer P.M."/>
            <person name="Tritt A."/>
            <person name="Larsen D."/>
            <person name="Krusor M."/>
            <person name="Yao A.I."/>
            <person name="Wu D."/>
            <person name="Madern D."/>
            <person name="Eisen J.A."/>
            <person name="Darling A.E."/>
            <person name="Facciotti M.T."/>
        </authorList>
    </citation>
    <scope>NUCLEOTIDE SEQUENCE [LARGE SCALE GENOMIC DNA]</scope>
    <source>
        <strain evidence="3 4">JCM 10990</strain>
    </source>
</reference>
<dbReference type="STRING" id="1227492.C482_20226"/>
<organism evidence="3 4">
    <name type="scientific">Natrialba chahannaoensis JCM 10990</name>
    <dbReference type="NCBI Taxonomy" id="1227492"/>
    <lineage>
        <taxon>Archaea</taxon>
        <taxon>Methanobacteriati</taxon>
        <taxon>Methanobacteriota</taxon>
        <taxon>Stenosarchaea group</taxon>
        <taxon>Halobacteria</taxon>
        <taxon>Halobacteriales</taxon>
        <taxon>Natrialbaceae</taxon>
        <taxon>Natrialba</taxon>
    </lineage>
</organism>
<evidence type="ECO:0008006" key="5">
    <source>
        <dbReference type="Google" id="ProtNLM"/>
    </source>
</evidence>